<feature type="region of interest" description="Disordered" evidence="1">
    <location>
        <begin position="79"/>
        <end position="98"/>
    </location>
</feature>
<evidence type="ECO:0000313" key="2">
    <source>
        <dbReference type="EMBL" id="CAF0896927.1"/>
    </source>
</evidence>
<name>A0A813ZC89_ADIRI</name>
<sequence length="209" mass="22996">MFRIRSDPRLSESNAIPSPGFHRIRRIPVGSDKILYWIRWGPSMGLFDLGISGSKIICPAIGGIHPRHISVAKLFGVKDGSRSSKSSSASSKASNDRAKPRPCLIWKTHPLVQVLVMARFGGMDVTDDGNDFMKHLPHDKSSLGSSLSCTGAIGWNENYSDKNFFIQKWINDAAPDANSIHRDIISSDDSENDILLNNESLLSSIFGTE</sequence>
<evidence type="ECO:0000313" key="3">
    <source>
        <dbReference type="Proteomes" id="UP000663852"/>
    </source>
</evidence>
<accession>A0A813ZC89</accession>
<dbReference type="EMBL" id="CAJNOJ010000032">
    <property type="protein sequence ID" value="CAF0896927.1"/>
    <property type="molecule type" value="Genomic_DNA"/>
</dbReference>
<reference evidence="2" key="1">
    <citation type="submission" date="2021-02" db="EMBL/GenBank/DDBJ databases">
        <authorList>
            <person name="Nowell W R."/>
        </authorList>
    </citation>
    <scope>NUCLEOTIDE SEQUENCE</scope>
</reference>
<evidence type="ECO:0000256" key="1">
    <source>
        <dbReference type="SAM" id="MobiDB-lite"/>
    </source>
</evidence>
<proteinExistence type="predicted"/>
<gene>
    <name evidence="2" type="ORF">EDS130_LOCUS9578</name>
</gene>
<protein>
    <submittedName>
        <fullName evidence="2">Uncharacterized protein</fullName>
    </submittedName>
</protein>
<comment type="caution">
    <text evidence="2">The sequence shown here is derived from an EMBL/GenBank/DDBJ whole genome shotgun (WGS) entry which is preliminary data.</text>
</comment>
<feature type="compositionally biased region" description="Low complexity" evidence="1">
    <location>
        <begin position="83"/>
        <end position="93"/>
    </location>
</feature>
<organism evidence="2 3">
    <name type="scientific">Adineta ricciae</name>
    <name type="common">Rotifer</name>
    <dbReference type="NCBI Taxonomy" id="249248"/>
    <lineage>
        <taxon>Eukaryota</taxon>
        <taxon>Metazoa</taxon>
        <taxon>Spiralia</taxon>
        <taxon>Gnathifera</taxon>
        <taxon>Rotifera</taxon>
        <taxon>Eurotatoria</taxon>
        <taxon>Bdelloidea</taxon>
        <taxon>Adinetida</taxon>
        <taxon>Adinetidae</taxon>
        <taxon>Adineta</taxon>
    </lineage>
</organism>
<dbReference type="AlphaFoldDB" id="A0A813ZC89"/>
<dbReference type="Proteomes" id="UP000663852">
    <property type="component" value="Unassembled WGS sequence"/>
</dbReference>